<protein>
    <submittedName>
        <fullName evidence="2">Glycosyltransferase</fullName>
    </submittedName>
</protein>
<evidence type="ECO:0000259" key="1">
    <source>
        <dbReference type="Pfam" id="PF00534"/>
    </source>
</evidence>
<feature type="domain" description="Glycosyl transferase family 1" evidence="1">
    <location>
        <begin position="223"/>
        <end position="385"/>
    </location>
</feature>
<accession>A0A432ML36</accession>
<gene>
    <name evidence="2" type="ORF">TsocGM_09935</name>
</gene>
<dbReference type="PANTHER" id="PTHR12526">
    <property type="entry name" value="GLYCOSYLTRANSFERASE"/>
    <property type="match status" value="1"/>
</dbReference>
<dbReference type="AlphaFoldDB" id="A0A432ML36"/>
<dbReference type="RefSeq" id="WP_126725162.1">
    <property type="nucleotide sequence ID" value="NZ_RYZH01000016.1"/>
</dbReference>
<sequence>MAIEFESVALYYDADGYVEPKPARESAGRPRAPGTPAGLMGRHVAGKGFLDGLFDSGSWRRLVAVVPDAPSAQSIRSYWEEKLGGTSDPRSLEVVDLPSLRGRFLEAPPARVLHFPVPPSPTFAWARQRTGPASFSITGVTHTLASLNGVTALGSLVTAPFEEHDALICTSEAVARMVRSVTGTYCDSLRDRFGGQPRMIPRLETIPLGVDSEEFRPATPAERAQMRQRLGIADDEVVFLFVGRLSFHAKANPYPMYRALSRASRETGRRVHLLLSGWAANEMILRAFHDGARVFAPNLRITIVDGTDPEYRRPVWDAADVFTSLSDNIQETFGLSITEAMACGLPVVASDWDGYRDQVIDGETGYLVPTAMVRDALSEASFRLILGEVNYDHFLCECSQAVVVDENAAASAFARLIADEEHRHQLGRAGRERATRRFSWARIVSEYESLWRELDERRREAEASRGGRPDPSTTPACYPPVEVAFDGYPTTFLGDDHEVIADEDAVERLDWLLKLPLTNYAVGRRSADPSALRAALRAAEAPCLLSAILLELERAGVEEPKRRPTIAWMIKYGLLAHVPAQDSPEPGEGRLVGANNGRA</sequence>
<reference evidence="2 3" key="2">
    <citation type="submission" date="2019-01" db="EMBL/GenBank/DDBJ databases">
        <title>Tautonia sociabilis, a novel thermotolerant planctomycete of Isosphaeraceae family, isolated from a 4000 m deep subterranean habitat.</title>
        <authorList>
            <person name="Kovaleva O.L."/>
            <person name="Elcheninov A.G."/>
            <person name="Van Heerden E."/>
            <person name="Toshchakov S.V."/>
            <person name="Novikov A."/>
            <person name="Bonch-Osmolovskaya E.A."/>
            <person name="Kublanov I.V."/>
        </authorList>
    </citation>
    <scope>NUCLEOTIDE SEQUENCE [LARGE SCALE GENOMIC DNA]</scope>
    <source>
        <strain evidence="2 3">GM2012</strain>
    </source>
</reference>
<dbReference type="SUPFAM" id="SSF53756">
    <property type="entry name" value="UDP-Glycosyltransferase/glycogen phosphorylase"/>
    <property type="match status" value="1"/>
</dbReference>
<dbReference type="EMBL" id="RYZH01000016">
    <property type="protein sequence ID" value="RUL87846.1"/>
    <property type="molecule type" value="Genomic_DNA"/>
</dbReference>
<dbReference type="Gene3D" id="3.40.50.2000">
    <property type="entry name" value="Glycogen Phosphorylase B"/>
    <property type="match status" value="4"/>
</dbReference>
<reference evidence="2 3" key="1">
    <citation type="submission" date="2018-12" db="EMBL/GenBank/DDBJ databases">
        <authorList>
            <person name="Toschakov S.V."/>
        </authorList>
    </citation>
    <scope>NUCLEOTIDE SEQUENCE [LARGE SCALE GENOMIC DNA]</scope>
    <source>
        <strain evidence="2 3">GM2012</strain>
    </source>
</reference>
<keyword evidence="3" id="KW-1185">Reference proteome</keyword>
<dbReference type="OrthoDB" id="9795068at2"/>
<evidence type="ECO:0000313" key="3">
    <source>
        <dbReference type="Proteomes" id="UP000280296"/>
    </source>
</evidence>
<evidence type="ECO:0000313" key="2">
    <source>
        <dbReference type="EMBL" id="RUL87846.1"/>
    </source>
</evidence>
<keyword evidence="2" id="KW-0808">Transferase</keyword>
<proteinExistence type="predicted"/>
<dbReference type="PANTHER" id="PTHR12526:SF635">
    <property type="entry name" value="GLYCOSYL TRANSFERASE GROUP 1"/>
    <property type="match status" value="1"/>
</dbReference>
<dbReference type="CDD" id="cd03801">
    <property type="entry name" value="GT4_PimA-like"/>
    <property type="match status" value="1"/>
</dbReference>
<dbReference type="InterPro" id="IPR001296">
    <property type="entry name" value="Glyco_trans_1"/>
</dbReference>
<comment type="caution">
    <text evidence="2">The sequence shown here is derived from an EMBL/GenBank/DDBJ whole genome shotgun (WGS) entry which is preliminary data.</text>
</comment>
<name>A0A432ML36_9BACT</name>
<organism evidence="2 3">
    <name type="scientific">Tautonia sociabilis</name>
    <dbReference type="NCBI Taxonomy" id="2080755"/>
    <lineage>
        <taxon>Bacteria</taxon>
        <taxon>Pseudomonadati</taxon>
        <taxon>Planctomycetota</taxon>
        <taxon>Planctomycetia</taxon>
        <taxon>Isosphaerales</taxon>
        <taxon>Isosphaeraceae</taxon>
        <taxon>Tautonia</taxon>
    </lineage>
</organism>
<dbReference type="GO" id="GO:0016757">
    <property type="term" value="F:glycosyltransferase activity"/>
    <property type="evidence" value="ECO:0007669"/>
    <property type="project" value="InterPro"/>
</dbReference>
<dbReference type="Pfam" id="PF00534">
    <property type="entry name" value="Glycos_transf_1"/>
    <property type="match status" value="1"/>
</dbReference>
<dbReference type="Proteomes" id="UP000280296">
    <property type="component" value="Unassembled WGS sequence"/>
</dbReference>